<dbReference type="GO" id="GO:0016747">
    <property type="term" value="F:acyltransferase activity, transferring groups other than amino-acyl groups"/>
    <property type="evidence" value="ECO:0007669"/>
    <property type="project" value="InterPro"/>
</dbReference>
<evidence type="ECO:0000259" key="2">
    <source>
        <dbReference type="Pfam" id="PF01757"/>
    </source>
</evidence>
<feature type="transmembrane region" description="Helical" evidence="1">
    <location>
        <begin position="89"/>
        <end position="108"/>
    </location>
</feature>
<organism evidence="3 4">
    <name type="scientific">Aequorivita xiaoshiensis</name>
    <dbReference type="NCBI Taxonomy" id="2874476"/>
    <lineage>
        <taxon>Bacteria</taxon>
        <taxon>Pseudomonadati</taxon>
        <taxon>Bacteroidota</taxon>
        <taxon>Flavobacteriia</taxon>
        <taxon>Flavobacteriales</taxon>
        <taxon>Flavobacteriaceae</taxon>
        <taxon>Aequorivita</taxon>
    </lineage>
</organism>
<evidence type="ECO:0000256" key="1">
    <source>
        <dbReference type="SAM" id="Phobius"/>
    </source>
</evidence>
<feature type="transmembrane region" description="Helical" evidence="1">
    <location>
        <begin position="133"/>
        <end position="152"/>
    </location>
</feature>
<name>A0A9X1UDK0_9FLAO</name>
<evidence type="ECO:0000313" key="3">
    <source>
        <dbReference type="EMBL" id="MCG2431656.1"/>
    </source>
</evidence>
<keyword evidence="3" id="KW-0012">Acyltransferase</keyword>
<dbReference type="RefSeq" id="WP_237608742.1">
    <property type="nucleotide sequence ID" value="NZ_JAIRBB010000010.1"/>
</dbReference>
<accession>A0A9X1UDK0</accession>
<sequence length="342" mass="40420">MGISIQKSNQLKSIAILMMLCLHLFNRDYDGLFRPLIFIGSQPLSYYISLFSDACVPIFAFVSGYGLYYSYLNNKNLYFKKNVERTKKLYLRYWIILLLFAVLLGWIMGTDGYPGSLQKFALNFTGLKGSYNGAWWFFTIYILFVFTSKFWFKLLDKVNPYLYLGLLFVIYIVAFYFRVYNSNIFENPILHWTHTQTALYFCTLFQFMLGSFALKYQWHKKVSDVFKKIKWPNLVAILGILLLIVFHGIIPNFIVAPFTALGFIFLFLQMKLANTLEKGLDFFTPHATNLWLIHMFFYIIYFKDIIYAPQYPLIIFTWLVLWCLVASVIVNFIYNRTYSLIK</sequence>
<evidence type="ECO:0000313" key="4">
    <source>
        <dbReference type="Proteomes" id="UP001139462"/>
    </source>
</evidence>
<feature type="transmembrane region" description="Helical" evidence="1">
    <location>
        <begin position="282"/>
        <end position="301"/>
    </location>
</feature>
<keyword evidence="1" id="KW-0472">Membrane</keyword>
<dbReference type="Proteomes" id="UP001139462">
    <property type="component" value="Unassembled WGS sequence"/>
</dbReference>
<dbReference type="EMBL" id="JAIRBB010000010">
    <property type="protein sequence ID" value="MCG2431656.1"/>
    <property type="molecule type" value="Genomic_DNA"/>
</dbReference>
<feature type="transmembrane region" description="Helical" evidence="1">
    <location>
        <begin position="313"/>
        <end position="334"/>
    </location>
</feature>
<dbReference type="Pfam" id="PF01757">
    <property type="entry name" value="Acyl_transf_3"/>
    <property type="match status" value="1"/>
</dbReference>
<feature type="transmembrane region" description="Helical" evidence="1">
    <location>
        <begin position="198"/>
        <end position="218"/>
    </location>
</feature>
<dbReference type="AlphaFoldDB" id="A0A9X1UDK0"/>
<dbReference type="InterPro" id="IPR002656">
    <property type="entry name" value="Acyl_transf_3_dom"/>
</dbReference>
<feature type="transmembrane region" description="Helical" evidence="1">
    <location>
        <begin position="9"/>
        <end position="26"/>
    </location>
</feature>
<feature type="transmembrane region" description="Helical" evidence="1">
    <location>
        <begin position="46"/>
        <end position="68"/>
    </location>
</feature>
<feature type="transmembrane region" description="Helical" evidence="1">
    <location>
        <begin position="230"/>
        <end position="247"/>
    </location>
</feature>
<gene>
    <name evidence="3" type="ORF">K8344_11045</name>
</gene>
<feature type="transmembrane region" description="Helical" evidence="1">
    <location>
        <begin position="161"/>
        <end position="178"/>
    </location>
</feature>
<proteinExistence type="predicted"/>
<protein>
    <submittedName>
        <fullName evidence="3">Acyltransferase</fullName>
    </submittedName>
</protein>
<keyword evidence="1" id="KW-1133">Transmembrane helix</keyword>
<reference evidence="3" key="1">
    <citation type="submission" date="2021-09" db="EMBL/GenBank/DDBJ databases">
        <title>Genome of Aequorivita sp. strain F64183.</title>
        <authorList>
            <person name="Wang Y."/>
        </authorList>
    </citation>
    <scope>NUCLEOTIDE SEQUENCE</scope>
    <source>
        <strain evidence="3">F64183</strain>
    </source>
</reference>
<keyword evidence="3" id="KW-0808">Transferase</keyword>
<comment type="caution">
    <text evidence="3">The sequence shown here is derived from an EMBL/GenBank/DDBJ whole genome shotgun (WGS) entry which is preliminary data.</text>
</comment>
<keyword evidence="4" id="KW-1185">Reference proteome</keyword>
<keyword evidence="1" id="KW-0812">Transmembrane</keyword>
<feature type="domain" description="Acyltransferase 3" evidence="2">
    <location>
        <begin position="9"/>
        <end position="332"/>
    </location>
</feature>